<protein>
    <submittedName>
        <fullName evidence="1">Peroxisomal acyl-CoA oxidase</fullName>
    </submittedName>
</protein>
<name>A0AAD8IWE6_9APIA</name>
<organism evidence="1 2">
    <name type="scientific">Heracleum sosnowskyi</name>
    <dbReference type="NCBI Taxonomy" id="360622"/>
    <lineage>
        <taxon>Eukaryota</taxon>
        <taxon>Viridiplantae</taxon>
        <taxon>Streptophyta</taxon>
        <taxon>Embryophyta</taxon>
        <taxon>Tracheophyta</taxon>
        <taxon>Spermatophyta</taxon>
        <taxon>Magnoliopsida</taxon>
        <taxon>eudicotyledons</taxon>
        <taxon>Gunneridae</taxon>
        <taxon>Pentapetalae</taxon>
        <taxon>asterids</taxon>
        <taxon>campanulids</taxon>
        <taxon>Apiales</taxon>
        <taxon>Apiaceae</taxon>
        <taxon>Apioideae</taxon>
        <taxon>apioid superclade</taxon>
        <taxon>Tordylieae</taxon>
        <taxon>Tordyliinae</taxon>
        <taxon>Heracleum</taxon>
    </lineage>
</organism>
<gene>
    <name evidence="1" type="ORF">POM88_012393</name>
</gene>
<sequence>MNIFRFRIQVLSNHLHIPTPLSASLEASTCLHHSPPELSEPIRFDTRKMRKLLDGHNWEERDMLYQLMIQSELFGSKEKGSGVSVGPDYNQSMKQQREMTMKRMLYLSGHGAFDGFLTENGPQNDLRIAYTTEIAAQFDLACGFMIAVQFLLW</sequence>
<comment type="caution">
    <text evidence="1">The sequence shown here is derived from an EMBL/GenBank/DDBJ whole genome shotgun (WGS) entry which is preliminary data.</text>
</comment>
<reference evidence="1" key="1">
    <citation type="submission" date="2023-02" db="EMBL/GenBank/DDBJ databases">
        <title>Genome of toxic invasive species Heracleum sosnowskyi carries increased number of genes despite the absence of recent whole-genome duplications.</title>
        <authorList>
            <person name="Schelkunov M."/>
            <person name="Shtratnikova V."/>
            <person name="Makarenko M."/>
            <person name="Klepikova A."/>
            <person name="Omelchenko D."/>
            <person name="Novikova G."/>
            <person name="Obukhova E."/>
            <person name="Bogdanov V."/>
            <person name="Penin A."/>
            <person name="Logacheva M."/>
        </authorList>
    </citation>
    <scope>NUCLEOTIDE SEQUENCE</scope>
    <source>
        <strain evidence="1">Hsosn_3</strain>
        <tissue evidence="1">Leaf</tissue>
    </source>
</reference>
<keyword evidence="2" id="KW-1185">Reference proteome</keyword>
<evidence type="ECO:0000313" key="1">
    <source>
        <dbReference type="EMBL" id="KAK1393337.1"/>
    </source>
</evidence>
<dbReference type="AlphaFoldDB" id="A0AAD8IWE6"/>
<proteinExistence type="predicted"/>
<reference evidence="1" key="2">
    <citation type="submission" date="2023-05" db="EMBL/GenBank/DDBJ databases">
        <authorList>
            <person name="Schelkunov M.I."/>
        </authorList>
    </citation>
    <scope>NUCLEOTIDE SEQUENCE</scope>
    <source>
        <strain evidence="1">Hsosn_3</strain>
        <tissue evidence="1">Leaf</tissue>
    </source>
</reference>
<dbReference type="Proteomes" id="UP001237642">
    <property type="component" value="Unassembled WGS sequence"/>
</dbReference>
<accession>A0AAD8IWE6</accession>
<dbReference type="EMBL" id="JAUIZM010000003">
    <property type="protein sequence ID" value="KAK1393337.1"/>
    <property type="molecule type" value="Genomic_DNA"/>
</dbReference>
<evidence type="ECO:0000313" key="2">
    <source>
        <dbReference type="Proteomes" id="UP001237642"/>
    </source>
</evidence>